<dbReference type="RefSeq" id="WP_264742957.1">
    <property type="nucleotide sequence ID" value="NZ_JAPDHV010000002.1"/>
</dbReference>
<dbReference type="InterPro" id="IPR026444">
    <property type="entry name" value="Secre_tail"/>
</dbReference>
<dbReference type="NCBIfam" id="TIGR04183">
    <property type="entry name" value="Por_Secre_tail"/>
    <property type="match status" value="1"/>
</dbReference>
<name>A0ABT3HML2_9FLAO</name>
<feature type="domain" description="Secretion system C-terminal sorting" evidence="3">
    <location>
        <begin position="480"/>
        <end position="542"/>
    </location>
</feature>
<sequence>MKKINILFLIIISFWSNAQTLLYSNDFTGSLNAPGFSYGNTPSFTLNGIGIYNENFSALALNPNHGYVKLNFSDNPTIKTEGIVSFFYKHNIAGTDNVSSVYPMLYLSNGLSSYSEGLALSITAPDPQNNNKVKLRLTSYYAANQGGFTESPAMDLYNIWNHYTIVYKNGASGSGYIKVYMNGELLISTNQYVPLSTTQTQFFFAGISEAKPYSLSGTFDRIKVYSFANLTDAQIKTMFGENFAFQAGGNALLYHFNNSASSSYNYYINFNTTGPISYKTTNGRIGVNTDSSTNPQLSFPTIINPLFGNNFTISMAYFPGIMTYSGTGYYTLLDIPSTTSGVPALFVGLSKGYPQYLVIQRGSKTNSISVAPPLSAYSHFTLTNDNNTIKFYHNGELVHTDTYPQVSTSTTESIKLLHSSITNYDQFKGLLDDFGADFKTYNNIEVWNNYYQWYYKIERNNANLTLGVANTSPVKNNLQVYPNPTNGVVNFNEEVDVIVTDFTGRRIDAKNKTKSIDLTSQNSGVYLLQLKTSAGTKAVKIIKK</sequence>
<keyword evidence="1 2" id="KW-0732">Signal</keyword>
<dbReference type="InterPro" id="IPR013320">
    <property type="entry name" value="ConA-like_dom_sf"/>
</dbReference>
<dbReference type="Gene3D" id="2.60.120.200">
    <property type="match status" value="2"/>
</dbReference>
<feature type="signal peptide" evidence="2">
    <location>
        <begin position="1"/>
        <end position="18"/>
    </location>
</feature>
<proteinExistence type="predicted"/>
<dbReference type="EMBL" id="JAPDHV010000002">
    <property type="protein sequence ID" value="MCW3161016.1"/>
    <property type="molecule type" value="Genomic_DNA"/>
</dbReference>
<comment type="caution">
    <text evidence="4">The sequence shown here is derived from an EMBL/GenBank/DDBJ whole genome shotgun (WGS) entry which is preliminary data.</text>
</comment>
<dbReference type="Pfam" id="PF13385">
    <property type="entry name" value="Laminin_G_3"/>
    <property type="match status" value="2"/>
</dbReference>
<evidence type="ECO:0000313" key="5">
    <source>
        <dbReference type="Proteomes" id="UP001163719"/>
    </source>
</evidence>
<evidence type="ECO:0000313" key="4">
    <source>
        <dbReference type="EMBL" id="MCW3161016.1"/>
    </source>
</evidence>
<evidence type="ECO:0000256" key="2">
    <source>
        <dbReference type="SAM" id="SignalP"/>
    </source>
</evidence>
<accession>A0ABT3HML2</accession>
<evidence type="ECO:0000259" key="3">
    <source>
        <dbReference type="Pfam" id="PF18962"/>
    </source>
</evidence>
<organism evidence="4 5">
    <name type="scientific">Chryseobacterium oryctis</name>
    <dbReference type="NCBI Taxonomy" id="2952618"/>
    <lineage>
        <taxon>Bacteria</taxon>
        <taxon>Pseudomonadati</taxon>
        <taxon>Bacteroidota</taxon>
        <taxon>Flavobacteriia</taxon>
        <taxon>Flavobacteriales</taxon>
        <taxon>Weeksellaceae</taxon>
        <taxon>Chryseobacterium group</taxon>
        <taxon>Chryseobacterium</taxon>
    </lineage>
</organism>
<reference evidence="4" key="1">
    <citation type="submission" date="2022-10" db="EMBL/GenBank/DDBJ databases">
        <title>Chryseobacterium babae sp. nov. isolated from the gut of the beetle Oryctes rhinoceros, and Chryseobacterium kimseyorum sp. nov., isolated from a stick insect rearing cage.</title>
        <authorList>
            <person name="Shelomi M."/>
            <person name="Han C.-J."/>
            <person name="Chen W.-M."/>
            <person name="Chen H.-K."/>
            <person name="Liaw S.-J."/>
            <person name="Muhle E."/>
            <person name="Clermont D."/>
        </authorList>
    </citation>
    <scope>NUCLEOTIDE SEQUENCE</scope>
    <source>
        <strain evidence="4">WLa1L2M3</strain>
    </source>
</reference>
<dbReference type="Pfam" id="PF18962">
    <property type="entry name" value="Por_Secre_tail"/>
    <property type="match status" value="1"/>
</dbReference>
<gene>
    <name evidence="4" type="ORF">OH806_07005</name>
</gene>
<dbReference type="Proteomes" id="UP001163719">
    <property type="component" value="Unassembled WGS sequence"/>
</dbReference>
<protein>
    <submittedName>
        <fullName evidence="4">T9SS type A sorting domain-containing protein</fullName>
    </submittedName>
</protein>
<evidence type="ECO:0000256" key="1">
    <source>
        <dbReference type="ARBA" id="ARBA00022729"/>
    </source>
</evidence>
<feature type="chain" id="PRO_5045131714" evidence="2">
    <location>
        <begin position="19"/>
        <end position="544"/>
    </location>
</feature>
<dbReference type="SUPFAM" id="SSF49899">
    <property type="entry name" value="Concanavalin A-like lectins/glucanases"/>
    <property type="match status" value="2"/>
</dbReference>
<keyword evidence="5" id="KW-1185">Reference proteome</keyword>